<feature type="domain" description="N-acetyltransferase" evidence="4">
    <location>
        <begin position="81"/>
        <end position="240"/>
    </location>
</feature>
<dbReference type="SUPFAM" id="SSF55729">
    <property type="entry name" value="Acyl-CoA N-acyltransferases (Nat)"/>
    <property type="match status" value="1"/>
</dbReference>
<evidence type="ECO:0000256" key="1">
    <source>
        <dbReference type="ARBA" id="ARBA00022679"/>
    </source>
</evidence>
<feature type="region of interest" description="Disordered" evidence="3">
    <location>
        <begin position="234"/>
        <end position="268"/>
    </location>
</feature>
<dbReference type="InParanoid" id="A0A7I4CBZ9"/>
<dbReference type="Proteomes" id="UP000006727">
    <property type="component" value="Chromosome 22"/>
</dbReference>
<protein>
    <recommendedName>
        <fullName evidence="4">N-acetyltransferase domain-containing protein</fullName>
    </recommendedName>
</protein>
<dbReference type="EnsemblPlants" id="Pp3c22_4760V3.2">
    <property type="protein sequence ID" value="Pp3c22_4760V3.2"/>
    <property type="gene ID" value="Pp3c22_4760"/>
</dbReference>
<dbReference type="PANTHER" id="PTHR43626">
    <property type="entry name" value="ACYL-COA N-ACYLTRANSFERASE"/>
    <property type="match status" value="1"/>
</dbReference>
<dbReference type="PROSITE" id="PS51186">
    <property type="entry name" value="GNAT"/>
    <property type="match status" value="1"/>
</dbReference>
<keyword evidence="1" id="KW-0808">Transferase</keyword>
<dbReference type="GeneID" id="112275116"/>
<gene>
    <name evidence="5" type="primary">LOC112275116</name>
</gene>
<dbReference type="GO" id="GO:0008080">
    <property type="term" value="F:N-acetyltransferase activity"/>
    <property type="evidence" value="ECO:0000318"/>
    <property type="project" value="GO_Central"/>
</dbReference>
<dbReference type="InterPro" id="IPR000182">
    <property type="entry name" value="GNAT_dom"/>
</dbReference>
<evidence type="ECO:0000313" key="6">
    <source>
        <dbReference type="Proteomes" id="UP000006727"/>
    </source>
</evidence>
<organism evidence="5 6">
    <name type="scientific">Physcomitrium patens</name>
    <name type="common">Spreading-leaved earth moss</name>
    <name type="synonym">Physcomitrella patens</name>
    <dbReference type="NCBI Taxonomy" id="3218"/>
    <lineage>
        <taxon>Eukaryota</taxon>
        <taxon>Viridiplantae</taxon>
        <taxon>Streptophyta</taxon>
        <taxon>Embryophyta</taxon>
        <taxon>Bryophyta</taxon>
        <taxon>Bryophytina</taxon>
        <taxon>Bryopsida</taxon>
        <taxon>Funariidae</taxon>
        <taxon>Funariales</taxon>
        <taxon>Funariaceae</taxon>
        <taxon>Physcomitrium</taxon>
    </lineage>
</organism>
<dbReference type="UniPathway" id="UPA00113">
    <property type="reaction ID" value="UER00529"/>
</dbReference>
<dbReference type="CDD" id="cd04301">
    <property type="entry name" value="NAT_SF"/>
    <property type="match status" value="1"/>
</dbReference>
<evidence type="ECO:0000313" key="5">
    <source>
        <dbReference type="EnsemblPlants" id="Pp3c22_4760V3.2"/>
    </source>
</evidence>
<evidence type="ECO:0000256" key="3">
    <source>
        <dbReference type="SAM" id="MobiDB-lite"/>
    </source>
</evidence>
<keyword evidence="6" id="KW-1185">Reference proteome</keyword>
<dbReference type="Gene3D" id="3.40.630.30">
    <property type="match status" value="1"/>
</dbReference>
<dbReference type="InterPro" id="IPR045039">
    <property type="entry name" value="NSI-like"/>
</dbReference>
<dbReference type="GO" id="GO:0006048">
    <property type="term" value="P:UDP-N-acetylglucosamine biosynthetic process"/>
    <property type="evidence" value="ECO:0007669"/>
    <property type="project" value="UniProtKB-UniPathway"/>
</dbReference>
<accession>A0A7I4CBZ9</accession>
<proteinExistence type="predicted"/>
<dbReference type="RefSeq" id="XP_073386308.1">
    <property type="nucleotide sequence ID" value="XM_073530207.1"/>
</dbReference>
<dbReference type="InterPro" id="IPR016181">
    <property type="entry name" value="Acyl_CoA_acyltransferase"/>
</dbReference>
<name>A0A7I4CBZ9_PHYPA</name>
<dbReference type="OrthoDB" id="2744543at2759"/>
<reference evidence="5 6" key="2">
    <citation type="journal article" date="2018" name="Plant J.">
        <title>The Physcomitrella patens chromosome-scale assembly reveals moss genome structure and evolution.</title>
        <authorList>
            <person name="Lang D."/>
            <person name="Ullrich K.K."/>
            <person name="Murat F."/>
            <person name="Fuchs J."/>
            <person name="Jenkins J."/>
            <person name="Haas F.B."/>
            <person name="Piednoel M."/>
            <person name="Gundlach H."/>
            <person name="Van Bel M."/>
            <person name="Meyberg R."/>
            <person name="Vives C."/>
            <person name="Morata J."/>
            <person name="Symeonidi A."/>
            <person name="Hiss M."/>
            <person name="Muchero W."/>
            <person name="Kamisugi Y."/>
            <person name="Saleh O."/>
            <person name="Blanc G."/>
            <person name="Decker E.L."/>
            <person name="van Gessel N."/>
            <person name="Grimwood J."/>
            <person name="Hayes R.D."/>
            <person name="Graham S.W."/>
            <person name="Gunter L.E."/>
            <person name="McDaniel S.F."/>
            <person name="Hoernstein S.N.W."/>
            <person name="Larsson A."/>
            <person name="Li F.W."/>
            <person name="Perroud P.F."/>
            <person name="Phillips J."/>
            <person name="Ranjan P."/>
            <person name="Rokshar D.S."/>
            <person name="Rothfels C.J."/>
            <person name="Schneider L."/>
            <person name="Shu S."/>
            <person name="Stevenson D.W."/>
            <person name="Thummler F."/>
            <person name="Tillich M."/>
            <person name="Villarreal Aguilar J.C."/>
            <person name="Widiez T."/>
            <person name="Wong G.K."/>
            <person name="Wymore A."/>
            <person name="Zhang Y."/>
            <person name="Zimmer A.D."/>
            <person name="Quatrano R.S."/>
            <person name="Mayer K.F.X."/>
            <person name="Goodstein D."/>
            <person name="Casacuberta J.M."/>
            <person name="Vandepoele K."/>
            <person name="Reski R."/>
            <person name="Cuming A.C."/>
            <person name="Tuskan G.A."/>
            <person name="Maumus F."/>
            <person name="Salse J."/>
            <person name="Schmutz J."/>
            <person name="Rensing S.A."/>
        </authorList>
    </citation>
    <scope>NUCLEOTIDE SEQUENCE [LARGE SCALE GENOMIC DNA]</scope>
    <source>
        <strain evidence="5 6">cv. Gransden 2004</strain>
    </source>
</reference>
<dbReference type="EMBL" id="ABEU02000022">
    <property type="status" value="NOT_ANNOTATED_CDS"/>
    <property type="molecule type" value="Genomic_DNA"/>
</dbReference>
<dbReference type="AlphaFoldDB" id="A0A7I4CBZ9"/>
<sequence length="268" mass="29819">MQLSMARPVPGCSFQFSSGRLRCCCSCDVSLSRFVPVRRQVATPSQLKSSRGAIILASTPLPQSPRPLWPIRIPRPLVYSTNLADVDPVQLSELWEKTLMVTREPSKIMKALRHSFMFVIVLAEQEKDDLGLRSTPKVVGIGRAVSDGSFIRSGCTHIIFCSLFQATICDVAVDPEYQKQGIGRRIVKRLVQEIKKKGGPSGFAVFPPPIARQFFWLIGFRSDRKYRLMGYRGKEEKSADITDADNGAQVLGTEEVGETEEAKEPEVS</sequence>
<keyword evidence="2" id="KW-0012">Acyltransferase</keyword>
<dbReference type="Pfam" id="PF00583">
    <property type="entry name" value="Acetyltransf_1"/>
    <property type="match status" value="1"/>
</dbReference>
<reference evidence="5" key="3">
    <citation type="submission" date="2020-12" db="UniProtKB">
        <authorList>
            <consortium name="EnsemblPlants"/>
        </authorList>
    </citation>
    <scope>IDENTIFICATION</scope>
</reference>
<reference evidence="5 6" key="1">
    <citation type="journal article" date="2008" name="Science">
        <title>The Physcomitrella genome reveals evolutionary insights into the conquest of land by plants.</title>
        <authorList>
            <person name="Rensing S."/>
            <person name="Lang D."/>
            <person name="Zimmer A."/>
            <person name="Terry A."/>
            <person name="Salamov A."/>
            <person name="Shapiro H."/>
            <person name="Nishiyama T."/>
            <person name="Perroud P.-F."/>
            <person name="Lindquist E."/>
            <person name="Kamisugi Y."/>
            <person name="Tanahashi T."/>
            <person name="Sakakibara K."/>
            <person name="Fujita T."/>
            <person name="Oishi K."/>
            <person name="Shin-I T."/>
            <person name="Kuroki Y."/>
            <person name="Toyoda A."/>
            <person name="Suzuki Y."/>
            <person name="Hashimoto A."/>
            <person name="Yamaguchi K."/>
            <person name="Sugano A."/>
            <person name="Kohara Y."/>
            <person name="Fujiyama A."/>
            <person name="Anterola A."/>
            <person name="Aoki S."/>
            <person name="Ashton N."/>
            <person name="Barbazuk W.B."/>
            <person name="Barker E."/>
            <person name="Bennetzen J."/>
            <person name="Bezanilla M."/>
            <person name="Blankenship R."/>
            <person name="Cho S.H."/>
            <person name="Dutcher S."/>
            <person name="Estelle M."/>
            <person name="Fawcett J.A."/>
            <person name="Gundlach H."/>
            <person name="Hanada K."/>
            <person name="Heyl A."/>
            <person name="Hicks K.A."/>
            <person name="Hugh J."/>
            <person name="Lohr M."/>
            <person name="Mayer K."/>
            <person name="Melkozernov A."/>
            <person name="Murata T."/>
            <person name="Nelson D."/>
            <person name="Pils B."/>
            <person name="Prigge M."/>
            <person name="Reiss B."/>
            <person name="Renner T."/>
            <person name="Rombauts S."/>
            <person name="Rushton P."/>
            <person name="Sanderfoot A."/>
            <person name="Schween G."/>
            <person name="Shiu S.-H."/>
            <person name="Stueber K."/>
            <person name="Theodoulou F.L."/>
            <person name="Tu H."/>
            <person name="Van de Peer Y."/>
            <person name="Verrier P.J."/>
            <person name="Waters E."/>
            <person name="Wood A."/>
            <person name="Yang L."/>
            <person name="Cove D."/>
            <person name="Cuming A."/>
            <person name="Hasebe M."/>
            <person name="Lucas S."/>
            <person name="Mishler D.B."/>
            <person name="Reski R."/>
            <person name="Grigoriev I."/>
            <person name="Quatrano R.S."/>
            <person name="Boore J.L."/>
        </authorList>
    </citation>
    <scope>NUCLEOTIDE SEQUENCE [LARGE SCALE GENOMIC DNA]</scope>
    <source>
        <strain evidence="5 6">cv. Gransden 2004</strain>
    </source>
</reference>
<dbReference type="PANTHER" id="PTHR43626:SF4">
    <property type="entry name" value="GCN5-RELATED N-ACETYLTRANSFERASE 2, CHLOROPLASTIC"/>
    <property type="match status" value="1"/>
</dbReference>
<evidence type="ECO:0000256" key="2">
    <source>
        <dbReference type="ARBA" id="ARBA00023315"/>
    </source>
</evidence>
<dbReference type="Gramene" id="Pp3c22_4760V3.2">
    <property type="protein sequence ID" value="Pp3c22_4760V3.2"/>
    <property type="gene ID" value="Pp3c22_4760"/>
</dbReference>
<evidence type="ECO:0000259" key="4">
    <source>
        <dbReference type="PROSITE" id="PS51186"/>
    </source>
</evidence>